<evidence type="ECO:0000313" key="2">
    <source>
        <dbReference type="Proteomes" id="UP000193719"/>
    </source>
</evidence>
<keyword evidence="2" id="KW-1185">Reference proteome</keyword>
<evidence type="ECO:0000313" key="1">
    <source>
        <dbReference type="EMBL" id="ORX52638.1"/>
    </source>
</evidence>
<comment type="caution">
    <text evidence="1">The sequence shown here is derived from an EMBL/GenBank/DDBJ whole genome shotgun (WGS) entry which is preliminary data.</text>
</comment>
<dbReference type="Proteomes" id="UP000193719">
    <property type="component" value="Unassembled WGS sequence"/>
</dbReference>
<dbReference type="AlphaFoldDB" id="A0A1Y1VDA5"/>
<name>A0A1Y1VDA5_9FUNG</name>
<proteinExistence type="predicted"/>
<dbReference type="EMBL" id="MCFH01000015">
    <property type="protein sequence ID" value="ORX52638.1"/>
    <property type="molecule type" value="Genomic_DNA"/>
</dbReference>
<reference evidence="1 2" key="2">
    <citation type="submission" date="2016-08" db="EMBL/GenBank/DDBJ databases">
        <title>Pervasive Adenine N6-methylation of Active Genes in Fungi.</title>
        <authorList>
            <consortium name="DOE Joint Genome Institute"/>
            <person name="Mondo S.J."/>
            <person name="Dannebaum R.O."/>
            <person name="Kuo R.C."/>
            <person name="Labutti K."/>
            <person name="Haridas S."/>
            <person name="Kuo A."/>
            <person name="Salamov A."/>
            <person name="Ahrendt S.R."/>
            <person name="Lipzen A."/>
            <person name="Sullivan W."/>
            <person name="Andreopoulos W.B."/>
            <person name="Clum A."/>
            <person name="Lindquist E."/>
            <person name="Daum C."/>
            <person name="Ramamoorthy G.K."/>
            <person name="Gryganskyi A."/>
            <person name="Culley D."/>
            <person name="Magnuson J.K."/>
            <person name="James T.Y."/>
            <person name="O'Malley M.A."/>
            <person name="Stajich J.E."/>
            <person name="Spatafora J.W."/>
            <person name="Visel A."/>
            <person name="Grigoriev I.V."/>
        </authorList>
    </citation>
    <scope>NUCLEOTIDE SEQUENCE [LARGE SCALE GENOMIC DNA]</scope>
    <source>
        <strain evidence="2">finn</strain>
    </source>
</reference>
<sequence>MSPPSDFQKMFEKIEYLMANPENTKITDIFPNGIPEEMYYFYLNNGQEKLKEMFGGMPPELKERYPNGLPEEVKSLFRGKKPAEIIQMFKNGVPQPLKDLFPEGVPESLKQRYKKFPEEFKALLKP</sequence>
<organism evidence="1 2">
    <name type="scientific">Piromyces finnis</name>
    <dbReference type="NCBI Taxonomy" id="1754191"/>
    <lineage>
        <taxon>Eukaryota</taxon>
        <taxon>Fungi</taxon>
        <taxon>Fungi incertae sedis</taxon>
        <taxon>Chytridiomycota</taxon>
        <taxon>Chytridiomycota incertae sedis</taxon>
        <taxon>Neocallimastigomycetes</taxon>
        <taxon>Neocallimastigales</taxon>
        <taxon>Neocallimastigaceae</taxon>
        <taxon>Piromyces</taxon>
    </lineage>
</organism>
<gene>
    <name evidence="1" type="ORF">BCR36DRAFT_32460</name>
</gene>
<reference evidence="1 2" key="1">
    <citation type="submission" date="2016-08" db="EMBL/GenBank/DDBJ databases">
        <title>Genomes of anaerobic fungi encode conserved fungal cellulosomes for biomass hydrolysis.</title>
        <authorList>
            <consortium name="DOE Joint Genome Institute"/>
            <person name="Haitjema C.H."/>
            <person name="Gilmore S.P."/>
            <person name="Henske J.K."/>
            <person name="Solomon K.V."/>
            <person name="De Groot R."/>
            <person name="Kuo A."/>
            <person name="Mondo S.J."/>
            <person name="Salamov A.A."/>
            <person name="Labutti K."/>
            <person name="Zhao Z."/>
            <person name="Chiniquy J."/>
            <person name="Barry K."/>
            <person name="Brewer H.M."/>
            <person name="Purvine S.O."/>
            <person name="Wright A.T."/>
            <person name="Boxma B."/>
            <person name="Van Alen T."/>
            <person name="Hackstein J.H."/>
            <person name="Baker S.E."/>
            <person name="Grigoriev I.V."/>
            <person name="O'Malley M.A."/>
        </authorList>
    </citation>
    <scope>NUCLEOTIDE SEQUENCE [LARGE SCALE GENOMIC DNA]</scope>
    <source>
        <strain evidence="2">finn</strain>
    </source>
</reference>
<accession>A0A1Y1VDA5</accession>
<dbReference type="OrthoDB" id="10373226at2759"/>
<protein>
    <submittedName>
        <fullName evidence="1">Uncharacterized protein</fullName>
    </submittedName>
</protein>